<evidence type="ECO:0000313" key="11">
    <source>
        <dbReference type="Proteomes" id="UP000294543"/>
    </source>
</evidence>
<dbReference type="InterPro" id="IPR005931">
    <property type="entry name" value="P5CDH/ALDH4A1"/>
</dbReference>
<comment type="pathway">
    <text evidence="1">Amino-acid degradation; L-proline degradation into L-glutamate; L-glutamate from L-proline: step 2/2.</text>
</comment>
<dbReference type="GO" id="GO:0010133">
    <property type="term" value="P:L-proline catabolic process to L-glutamate"/>
    <property type="evidence" value="ECO:0007669"/>
    <property type="project" value="UniProtKB-UniPathway"/>
</dbReference>
<keyword evidence="11" id="KW-1185">Reference proteome</keyword>
<dbReference type="NCBIfam" id="TIGR01236">
    <property type="entry name" value="D1pyr5carbox1"/>
    <property type="match status" value="1"/>
</dbReference>
<dbReference type="UniPathway" id="UPA00261">
    <property type="reaction ID" value="UER00374"/>
</dbReference>
<sequence>MDAISNVPVPVNERVYGYAPGSAERTTLEDRIKELAGSPIDLTMTIGGEQRLGGGAPIDVVQPHNHAHVLGRANDATAQDVRDAVDSALRAAPDWQALPFDDRAAIFLRAADLLAGPWRATINGATVLGQSKSVQQAEIDAACELIDFLRFNVSYARQLYAQQPNSSPGVWNRMEYRPLEGFVLAITPFNFTAIAGNLPTSVALMGNVVVWKPSPTQQFAAHFTMRVLEAAGLPPGVINLVTGNGQAVSEVALAHPALAGIHFTGSPGTFQHLWRAVGANIASYHGYPRIVGETGGKDFVLAHPSADPGVLSTALMRGAFEYQGQKCSAASRAYVPRSVWNGMRDDFVSVAESLSVGDVASDLSTFMGAVIDGRAFARHKEAIDRARASSAIDVLTGSYDESVGYFVKPTIMECADPADEIFVKEYFGPILGVHVYDDGDYDAVLDQMEGIAPYALTGAIVAQDRYAIKAATDRLRFAAGNFYVNDKPTGAVVGQQPFGGARASGTNDKAGSIFNLIRWVNTRSIKETFVPPTDHRYPHMG</sequence>
<dbReference type="PANTHER" id="PTHR42862">
    <property type="entry name" value="DELTA-1-PYRROLINE-5-CARBOXYLATE DEHYDROGENASE 1, ISOFORM A-RELATED"/>
    <property type="match status" value="1"/>
</dbReference>
<comment type="similarity">
    <text evidence="2">Belongs to the aldehyde dehydrogenase family.</text>
</comment>
<dbReference type="EMBL" id="SMKP01000027">
    <property type="protein sequence ID" value="TDD22238.1"/>
    <property type="molecule type" value="Genomic_DNA"/>
</dbReference>
<feature type="domain" description="Aldehyde dehydrogenase" evidence="9">
    <location>
        <begin position="57"/>
        <end position="516"/>
    </location>
</feature>
<dbReference type="GO" id="GO:0003842">
    <property type="term" value="F:L-glutamate gamma-semialdehyde dehydrogenase activity"/>
    <property type="evidence" value="ECO:0007669"/>
    <property type="project" value="UniProtKB-EC"/>
</dbReference>
<organism evidence="10 11">
    <name type="scientific">Nonomuraea diastatica</name>
    <dbReference type="NCBI Taxonomy" id="1848329"/>
    <lineage>
        <taxon>Bacteria</taxon>
        <taxon>Bacillati</taxon>
        <taxon>Actinomycetota</taxon>
        <taxon>Actinomycetes</taxon>
        <taxon>Streptosporangiales</taxon>
        <taxon>Streptosporangiaceae</taxon>
        <taxon>Nonomuraea</taxon>
    </lineage>
</organism>
<dbReference type="InterPro" id="IPR016161">
    <property type="entry name" value="Ald_DH/histidinol_DH"/>
</dbReference>
<evidence type="ECO:0000256" key="2">
    <source>
        <dbReference type="ARBA" id="ARBA00009986"/>
    </source>
</evidence>
<dbReference type="PANTHER" id="PTHR42862:SF1">
    <property type="entry name" value="DELTA-1-PYRROLINE-5-CARBOXYLATE DEHYDROGENASE 2, ISOFORM A-RELATED"/>
    <property type="match status" value="1"/>
</dbReference>
<dbReference type="InterPro" id="IPR016163">
    <property type="entry name" value="Ald_DH_C"/>
</dbReference>
<dbReference type="GO" id="GO:0009898">
    <property type="term" value="C:cytoplasmic side of plasma membrane"/>
    <property type="evidence" value="ECO:0007669"/>
    <property type="project" value="TreeGrafter"/>
</dbReference>
<gene>
    <name evidence="10" type="primary">pruA</name>
    <name evidence="10" type="ORF">E1294_12330</name>
</gene>
<dbReference type="Gene3D" id="3.40.605.10">
    <property type="entry name" value="Aldehyde Dehydrogenase, Chain A, domain 1"/>
    <property type="match status" value="1"/>
</dbReference>
<dbReference type="InterPro" id="IPR016160">
    <property type="entry name" value="Ald_DH_CS_CYS"/>
</dbReference>
<dbReference type="FunFam" id="3.40.309.10:FF:000005">
    <property type="entry name" value="1-pyrroline-5-carboxylate dehydrogenase 1"/>
    <property type="match status" value="1"/>
</dbReference>
<evidence type="ECO:0000313" key="10">
    <source>
        <dbReference type="EMBL" id="TDD22238.1"/>
    </source>
</evidence>
<dbReference type="RefSeq" id="WP_132507951.1">
    <property type="nucleotide sequence ID" value="NZ_SMKP01000027.1"/>
</dbReference>
<evidence type="ECO:0000256" key="3">
    <source>
        <dbReference type="ARBA" id="ARBA00012884"/>
    </source>
</evidence>
<dbReference type="CDD" id="cd07123">
    <property type="entry name" value="ALDH_F4-17_P5CDH"/>
    <property type="match status" value="1"/>
</dbReference>
<dbReference type="FunFam" id="3.40.605.10:FF:000006">
    <property type="entry name" value="1-pyrroline-5-carboxylate dehydrogenase"/>
    <property type="match status" value="1"/>
</dbReference>
<proteinExistence type="inferred from homology"/>
<dbReference type="InterPro" id="IPR050485">
    <property type="entry name" value="Proline_metab_enzyme"/>
</dbReference>
<dbReference type="Proteomes" id="UP000294543">
    <property type="component" value="Unassembled WGS sequence"/>
</dbReference>
<comment type="catalytic activity">
    <reaction evidence="8">
        <text>L-glutamate 5-semialdehyde + NAD(+) + H2O = L-glutamate + NADH + 2 H(+)</text>
        <dbReference type="Rhea" id="RHEA:30235"/>
        <dbReference type="ChEBI" id="CHEBI:15377"/>
        <dbReference type="ChEBI" id="CHEBI:15378"/>
        <dbReference type="ChEBI" id="CHEBI:29985"/>
        <dbReference type="ChEBI" id="CHEBI:57540"/>
        <dbReference type="ChEBI" id="CHEBI:57945"/>
        <dbReference type="ChEBI" id="CHEBI:58066"/>
        <dbReference type="EC" id="1.2.1.88"/>
    </reaction>
</comment>
<dbReference type="EC" id="1.2.1.88" evidence="3"/>
<evidence type="ECO:0000256" key="4">
    <source>
        <dbReference type="ARBA" id="ARBA00023002"/>
    </source>
</evidence>
<protein>
    <recommendedName>
        <fullName evidence="7">L-glutamate gamma-semialdehyde dehydrogenase</fullName>
        <ecNumber evidence="3">1.2.1.88</ecNumber>
    </recommendedName>
    <alternativeName>
        <fullName evidence="7">L-glutamate gamma-semialdehyde dehydrogenase</fullName>
    </alternativeName>
</protein>
<reference evidence="10 11" key="1">
    <citation type="submission" date="2019-03" db="EMBL/GenBank/DDBJ databases">
        <title>Draft genome sequences of novel Actinobacteria.</title>
        <authorList>
            <person name="Sahin N."/>
            <person name="Ay H."/>
            <person name="Saygin H."/>
        </authorList>
    </citation>
    <scope>NUCLEOTIDE SEQUENCE [LARGE SCALE GENOMIC DNA]</scope>
    <source>
        <strain evidence="10 11">KC712</strain>
    </source>
</reference>
<dbReference type="InterPro" id="IPR015590">
    <property type="entry name" value="Aldehyde_DH_dom"/>
</dbReference>
<dbReference type="SUPFAM" id="SSF53720">
    <property type="entry name" value="ALDH-like"/>
    <property type="match status" value="1"/>
</dbReference>
<evidence type="ECO:0000259" key="9">
    <source>
        <dbReference type="Pfam" id="PF00171"/>
    </source>
</evidence>
<dbReference type="Gene3D" id="3.40.309.10">
    <property type="entry name" value="Aldehyde Dehydrogenase, Chain A, domain 2"/>
    <property type="match status" value="1"/>
</dbReference>
<dbReference type="GO" id="GO:0004657">
    <property type="term" value="F:proline dehydrogenase activity"/>
    <property type="evidence" value="ECO:0007669"/>
    <property type="project" value="UniProtKB-ARBA"/>
</dbReference>
<dbReference type="PROSITE" id="PS00070">
    <property type="entry name" value="ALDEHYDE_DEHYDR_CYS"/>
    <property type="match status" value="1"/>
</dbReference>
<dbReference type="AlphaFoldDB" id="A0A4R4WWZ3"/>
<evidence type="ECO:0000256" key="6">
    <source>
        <dbReference type="ARBA" id="ARBA00023062"/>
    </source>
</evidence>
<accession>A0A4R4WWZ3</accession>
<evidence type="ECO:0000256" key="1">
    <source>
        <dbReference type="ARBA" id="ARBA00004786"/>
    </source>
</evidence>
<name>A0A4R4WWZ3_9ACTN</name>
<keyword evidence="4 10" id="KW-0560">Oxidoreductase</keyword>
<evidence type="ECO:0000256" key="5">
    <source>
        <dbReference type="ARBA" id="ARBA00023027"/>
    </source>
</evidence>
<evidence type="ECO:0000256" key="7">
    <source>
        <dbReference type="ARBA" id="ARBA00032259"/>
    </source>
</evidence>
<keyword evidence="6" id="KW-0642">Proline metabolism</keyword>
<comment type="caution">
    <text evidence="10">The sequence shown here is derived from an EMBL/GenBank/DDBJ whole genome shotgun (WGS) entry which is preliminary data.</text>
</comment>
<dbReference type="InterPro" id="IPR016162">
    <property type="entry name" value="Ald_DH_N"/>
</dbReference>
<evidence type="ECO:0000256" key="8">
    <source>
        <dbReference type="ARBA" id="ARBA00048142"/>
    </source>
</evidence>
<dbReference type="OrthoDB" id="3802174at2"/>
<dbReference type="Pfam" id="PF00171">
    <property type="entry name" value="Aldedh"/>
    <property type="match status" value="1"/>
</dbReference>
<keyword evidence="5" id="KW-0520">NAD</keyword>